<reference evidence="2" key="1">
    <citation type="submission" date="2017-10" db="EMBL/GenBank/DDBJ databases">
        <title>Ascovirus isolated from Spodoptera litura (Noctuidae: Lepidoptera) transmitted by generalist endoparasitoid Meteorus pulchricornis (Braconidae: Hymenoptera).</title>
        <authorList>
            <person name="Arai E."/>
            <person name="Ishii K."/>
            <person name="Ishii H."/>
            <person name="Kunimi Y."/>
            <person name="Inoue M.N."/>
            <person name="Makiyama N."/>
            <person name="Sagawa S."/>
            <person name="Nakai M."/>
        </authorList>
    </citation>
    <scope>NUCLEOTIDE SEQUENCE [LARGE SCALE GENOMIC DNA]</scope>
    <source>
        <strain evidence="2">ENT01</strain>
    </source>
</reference>
<name>A0A2Z5V8N2_9VIRU</name>
<protein>
    <submittedName>
        <fullName evidence="2">Uncharacterized protein</fullName>
    </submittedName>
</protein>
<dbReference type="Proteomes" id="UP000317522">
    <property type="component" value="Segment"/>
</dbReference>
<sequence length="76" mass="8292">MCTKNAMKLLAVIVAIASVVGCWLTVAAAPPVEPICQLTYPPRRIRTTTTPTAPVTFGTRMGFNKGDRDPNHYWSS</sequence>
<feature type="compositionally biased region" description="Low complexity" evidence="1">
    <location>
        <begin position="47"/>
        <end position="60"/>
    </location>
</feature>
<accession>A0A2Z5V8N2</accession>
<proteinExistence type="predicted"/>
<feature type="region of interest" description="Disordered" evidence="1">
    <location>
        <begin position="47"/>
        <end position="76"/>
    </location>
</feature>
<dbReference type="EMBL" id="LC332918">
    <property type="protein sequence ID" value="BBB16574.1"/>
    <property type="molecule type" value="Genomic_DNA"/>
</dbReference>
<organism evidence="2">
    <name type="scientific">Heliothis virescens ascovirus 3j</name>
    <dbReference type="NCBI Taxonomy" id="1561067"/>
    <lineage>
        <taxon>Viruses</taxon>
        <taxon>Varidnaviria</taxon>
        <taxon>Bamfordvirae</taxon>
        <taxon>Nucleocytoviricota</taxon>
        <taxon>Megaviricetes</taxon>
        <taxon>Pimascovirales</taxon>
        <taxon>Pimascovirales incertae sedis</taxon>
        <taxon>Ascoviridae</taxon>
        <taxon>Ascovirus</taxon>
    </lineage>
</organism>
<evidence type="ECO:0000313" key="2">
    <source>
        <dbReference type="EMBL" id="BBB16574.1"/>
    </source>
</evidence>
<dbReference type="PROSITE" id="PS51257">
    <property type="entry name" value="PROKAR_LIPOPROTEIN"/>
    <property type="match status" value="1"/>
</dbReference>
<feature type="compositionally biased region" description="Basic and acidic residues" evidence="1">
    <location>
        <begin position="65"/>
        <end position="76"/>
    </location>
</feature>
<evidence type="ECO:0000256" key="1">
    <source>
        <dbReference type="SAM" id="MobiDB-lite"/>
    </source>
</evidence>